<dbReference type="AlphaFoldDB" id="A0A0K6G4Z6"/>
<evidence type="ECO:0000313" key="2">
    <source>
        <dbReference type="Proteomes" id="UP000044841"/>
    </source>
</evidence>
<proteinExistence type="predicted"/>
<evidence type="ECO:0000313" key="1">
    <source>
        <dbReference type="EMBL" id="CUA73695.1"/>
    </source>
</evidence>
<dbReference type="Proteomes" id="UP000044841">
    <property type="component" value="Unassembled WGS sequence"/>
</dbReference>
<dbReference type="EMBL" id="CYGV01001400">
    <property type="protein sequence ID" value="CUA73695.1"/>
    <property type="molecule type" value="Genomic_DNA"/>
</dbReference>
<keyword evidence="2" id="KW-1185">Reference proteome</keyword>
<accession>A0A0K6G4Z6</accession>
<protein>
    <submittedName>
        <fullName evidence="1">Uncharacterized protein</fullName>
    </submittedName>
</protein>
<gene>
    <name evidence="1" type="ORF">RSOLAG22IIIB_01212</name>
</gene>
<sequence length="86" mass="9453">MHHAERTAWDENILALWIGIVTCGARGGNCTRSGSNLVLYCIGQESQMTGCITFGFSIAMAKMQCPRGSNLQATVAFANRPWNYPR</sequence>
<organism evidence="1 2">
    <name type="scientific">Rhizoctonia solani</name>
    <dbReference type="NCBI Taxonomy" id="456999"/>
    <lineage>
        <taxon>Eukaryota</taxon>
        <taxon>Fungi</taxon>
        <taxon>Dikarya</taxon>
        <taxon>Basidiomycota</taxon>
        <taxon>Agaricomycotina</taxon>
        <taxon>Agaricomycetes</taxon>
        <taxon>Cantharellales</taxon>
        <taxon>Ceratobasidiaceae</taxon>
        <taxon>Rhizoctonia</taxon>
    </lineage>
</organism>
<reference evidence="1 2" key="1">
    <citation type="submission" date="2015-07" db="EMBL/GenBank/DDBJ databases">
        <authorList>
            <person name="Noorani M."/>
        </authorList>
    </citation>
    <scope>NUCLEOTIDE SEQUENCE [LARGE SCALE GENOMIC DNA]</scope>
    <source>
        <strain evidence="1">BBA 69670</strain>
    </source>
</reference>
<name>A0A0K6G4Z6_9AGAM</name>